<proteinExistence type="predicted"/>
<evidence type="ECO:0000313" key="2">
    <source>
        <dbReference type="EMBL" id="GAA4737931.1"/>
    </source>
</evidence>
<feature type="signal peptide" evidence="1">
    <location>
        <begin position="1"/>
        <end position="27"/>
    </location>
</feature>
<name>A0ABP8YUG2_9MICO</name>
<dbReference type="EMBL" id="BAABLP010000001">
    <property type="protein sequence ID" value="GAA4737931.1"/>
    <property type="molecule type" value="Genomic_DNA"/>
</dbReference>
<dbReference type="Proteomes" id="UP001500121">
    <property type="component" value="Unassembled WGS sequence"/>
</dbReference>
<feature type="chain" id="PRO_5045628507" description="Lipoprotein" evidence="1">
    <location>
        <begin position="28"/>
        <end position="143"/>
    </location>
</feature>
<organism evidence="2 3">
    <name type="scientific">Amnibacterium soli</name>
    <dbReference type="NCBI Taxonomy" id="1282736"/>
    <lineage>
        <taxon>Bacteria</taxon>
        <taxon>Bacillati</taxon>
        <taxon>Actinomycetota</taxon>
        <taxon>Actinomycetes</taxon>
        <taxon>Micrococcales</taxon>
        <taxon>Microbacteriaceae</taxon>
        <taxon>Amnibacterium</taxon>
    </lineage>
</organism>
<keyword evidence="1" id="KW-0732">Signal</keyword>
<dbReference type="PROSITE" id="PS51257">
    <property type="entry name" value="PROKAR_LIPOPROTEIN"/>
    <property type="match status" value="1"/>
</dbReference>
<evidence type="ECO:0008006" key="4">
    <source>
        <dbReference type="Google" id="ProtNLM"/>
    </source>
</evidence>
<reference evidence="3" key="1">
    <citation type="journal article" date="2019" name="Int. J. Syst. Evol. Microbiol.">
        <title>The Global Catalogue of Microorganisms (GCM) 10K type strain sequencing project: providing services to taxonomists for standard genome sequencing and annotation.</title>
        <authorList>
            <consortium name="The Broad Institute Genomics Platform"/>
            <consortium name="The Broad Institute Genome Sequencing Center for Infectious Disease"/>
            <person name="Wu L."/>
            <person name="Ma J."/>
        </authorList>
    </citation>
    <scope>NUCLEOTIDE SEQUENCE [LARGE SCALE GENOMIC DNA]</scope>
    <source>
        <strain evidence="3">JCM 19015</strain>
    </source>
</reference>
<protein>
    <recommendedName>
        <fullName evidence="4">Lipoprotein</fullName>
    </recommendedName>
</protein>
<comment type="caution">
    <text evidence="2">The sequence shown here is derived from an EMBL/GenBank/DDBJ whole genome shotgun (WGS) entry which is preliminary data.</text>
</comment>
<evidence type="ECO:0000256" key="1">
    <source>
        <dbReference type="SAM" id="SignalP"/>
    </source>
</evidence>
<accession>A0ABP8YUG2</accession>
<dbReference type="RefSeq" id="WP_345479406.1">
    <property type="nucleotide sequence ID" value="NZ_BAABLP010000001.1"/>
</dbReference>
<keyword evidence="3" id="KW-1185">Reference proteome</keyword>
<evidence type="ECO:0000313" key="3">
    <source>
        <dbReference type="Proteomes" id="UP001500121"/>
    </source>
</evidence>
<gene>
    <name evidence="2" type="ORF">GCM10025783_05530</name>
</gene>
<sequence length="143" mass="14550">MRIISVVPVLAAAVVLLSGCASSTAGSAPKPASHQTLDALKSAYTDAGGRCPVWVEDDDIQAAAQSGTCGDGVTLSTYWTAADLVGEVKLLRDTASSGDDPGSAPPKTEVLIGANWLLTGRHVRQLQPKLGGQLVVINPAASS</sequence>